<sequence length="181" mass="20255">MAYHLHKTRCSTTLLYDETKAFTILLIIRGVRRSMDGVFLMEIQFLCIARDDCPPQCTQALKDATLDGTAELVQDIRDAEPHDGKLASVSTIRSLEAKLFKEVLLENAARLSPEYKRQCKREWGIEDGPFDVSFLARPAASTTLRYLKDLDWLEAAKPTCALSTCDQAGSSHCGRCKVMVP</sequence>
<accession>A0AAW1PUF7</accession>
<comment type="caution">
    <text evidence="1">The sequence shown here is derived from an EMBL/GenBank/DDBJ whole genome shotgun (WGS) entry which is preliminary data.</text>
</comment>
<evidence type="ECO:0000313" key="2">
    <source>
        <dbReference type="Proteomes" id="UP001465755"/>
    </source>
</evidence>
<gene>
    <name evidence="1" type="ORF">WJX73_010143</name>
</gene>
<proteinExistence type="predicted"/>
<dbReference type="Proteomes" id="UP001465755">
    <property type="component" value="Unassembled WGS sequence"/>
</dbReference>
<dbReference type="EMBL" id="JALJOQ010000007">
    <property type="protein sequence ID" value="KAK9812432.1"/>
    <property type="molecule type" value="Genomic_DNA"/>
</dbReference>
<name>A0AAW1PUF7_9CHLO</name>
<protein>
    <submittedName>
        <fullName evidence="1">Uncharacterized protein</fullName>
    </submittedName>
</protein>
<reference evidence="1 2" key="1">
    <citation type="journal article" date="2024" name="Nat. Commun.">
        <title>Phylogenomics reveals the evolutionary origins of lichenization in chlorophyte algae.</title>
        <authorList>
            <person name="Puginier C."/>
            <person name="Libourel C."/>
            <person name="Otte J."/>
            <person name="Skaloud P."/>
            <person name="Haon M."/>
            <person name="Grisel S."/>
            <person name="Petersen M."/>
            <person name="Berrin J.G."/>
            <person name="Delaux P.M."/>
            <person name="Dal Grande F."/>
            <person name="Keller J."/>
        </authorList>
    </citation>
    <scope>NUCLEOTIDE SEQUENCE [LARGE SCALE GENOMIC DNA]</scope>
    <source>
        <strain evidence="1 2">SAG 2036</strain>
    </source>
</reference>
<dbReference type="AlphaFoldDB" id="A0AAW1PUF7"/>
<evidence type="ECO:0000313" key="1">
    <source>
        <dbReference type="EMBL" id="KAK9812432.1"/>
    </source>
</evidence>
<keyword evidence="2" id="KW-1185">Reference proteome</keyword>
<organism evidence="1 2">
    <name type="scientific">Symbiochloris irregularis</name>
    <dbReference type="NCBI Taxonomy" id="706552"/>
    <lineage>
        <taxon>Eukaryota</taxon>
        <taxon>Viridiplantae</taxon>
        <taxon>Chlorophyta</taxon>
        <taxon>core chlorophytes</taxon>
        <taxon>Trebouxiophyceae</taxon>
        <taxon>Trebouxiales</taxon>
        <taxon>Trebouxiaceae</taxon>
        <taxon>Symbiochloris</taxon>
    </lineage>
</organism>